<protein>
    <submittedName>
        <fullName evidence="2">Uncharacterized protein</fullName>
    </submittedName>
</protein>
<keyword evidence="3" id="KW-1185">Reference proteome</keyword>
<reference evidence="2" key="2">
    <citation type="submission" date="2020-09" db="EMBL/GenBank/DDBJ databases">
        <authorList>
            <person name="Sun Q."/>
            <person name="Ohkuma M."/>
        </authorList>
    </citation>
    <scope>NUCLEOTIDE SEQUENCE</scope>
    <source>
        <strain evidence="2">JCM 4335</strain>
    </source>
</reference>
<feature type="compositionally biased region" description="Gly residues" evidence="1">
    <location>
        <begin position="591"/>
        <end position="607"/>
    </location>
</feature>
<dbReference type="AlphaFoldDB" id="A0A918AWQ3"/>
<evidence type="ECO:0000256" key="1">
    <source>
        <dbReference type="SAM" id="MobiDB-lite"/>
    </source>
</evidence>
<feature type="region of interest" description="Disordered" evidence="1">
    <location>
        <begin position="12"/>
        <end position="34"/>
    </location>
</feature>
<feature type="region of interest" description="Disordered" evidence="1">
    <location>
        <begin position="833"/>
        <end position="854"/>
    </location>
</feature>
<dbReference type="EMBL" id="BMSV01000002">
    <property type="protein sequence ID" value="GGP94840.1"/>
    <property type="molecule type" value="Genomic_DNA"/>
</dbReference>
<evidence type="ECO:0000313" key="2">
    <source>
        <dbReference type="EMBL" id="GGP94840.1"/>
    </source>
</evidence>
<feature type="compositionally biased region" description="Pro residues" evidence="1">
    <location>
        <begin position="627"/>
        <end position="648"/>
    </location>
</feature>
<accession>A0A918AWQ3</accession>
<organism evidence="2 3">
    <name type="scientific">Streptomyces roseolilacinus</name>
    <dbReference type="NCBI Taxonomy" id="66904"/>
    <lineage>
        <taxon>Bacteria</taxon>
        <taxon>Bacillati</taxon>
        <taxon>Actinomycetota</taxon>
        <taxon>Actinomycetes</taxon>
        <taxon>Kitasatosporales</taxon>
        <taxon>Streptomycetaceae</taxon>
        <taxon>Streptomyces</taxon>
    </lineage>
</organism>
<name>A0A918AWQ3_9ACTN</name>
<feature type="region of interest" description="Disordered" evidence="1">
    <location>
        <begin position="588"/>
        <end position="653"/>
    </location>
</feature>
<reference evidence="2" key="1">
    <citation type="journal article" date="2014" name="Int. J. Syst. Evol. Microbiol.">
        <title>Complete genome sequence of Corynebacterium casei LMG S-19264T (=DSM 44701T), isolated from a smear-ripened cheese.</title>
        <authorList>
            <consortium name="US DOE Joint Genome Institute (JGI-PGF)"/>
            <person name="Walter F."/>
            <person name="Albersmeier A."/>
            <person name="Kalinowski J."/>
            <person name="Ruckert C."/>
        </authorList>
    </citation>
    <scope>NUCLEOTIDE SEQUENCE</scope>
    <source>
        <strain evidence="2">JCM 4335</strain>
    </source>
</reference>
<gene>
    <name evidence="2" type="ORF">GCM10010249_10920</name>
</gene>
<comment type="caution">
    <text evidence="2">The sequence shown here is derived from an EMBL/GenBank/DDBJ whole genome shotgun (WGS) entry which is preliminary data.</text>
</comment>
<evidence type="ECO:0000313" key="3">
    <source>
        <dbReference type="Proteomes" id="UP000654123"/>
    </source>
</evidence>
<dbReference type="RefSeq" id="WP_189530346.1">
    <property type="nucleotide sequence ID" value="NZ_BMSV01000002.1"/>
</dbReference>
<sequence>MDAAEVRRALVDLVGRSAPGEEPAGAPTRPPAPGEAAAALRAALASPRAGGLAKLVDAARAAGEMDDALAAELVRRGRPARAAAGYLEGHAPDPGGATAALLRELTERHLGGAPERWRGLHDALATARGTLPELLATRPAPGGGDTLPPPRSVGDTLALLLEHTAPEHAADALTALPDRTVEALLGRGTPPGPALTAAVAAHGDSRSRAALARHARIDARVLKALVAADDPAVNAAVYRNARCTPSLRRTIAHALHRVPLDETLRAELLSPAADGSRSRTAPLLGSGDPVLAARALAWGVRGVAQRYALLRVWECRGAGAVRTMLADPSVARHVHAEVRAEVAAALDAPDGAARLRARGEPYDDPAALPRLLGTSRGTSTLRDLFDEPYAHDVRALAAANRRTPFMPKAAGELARHEDASDAERAEFRLTLLNAPWRAGGRIAGNLTPPARRLAGERLDEAAGEWAVGVVRAGLLDPADLPTTARPAAHAVRALHALAARGLWPETARSTFTDLLHDTVGNRPDAWEALFRLLPTHPGTLADAFREAGDSTGTAGGGPATAVGCAGTAGGSTGTAGGGPATAEAGAAAAAGSGGGAPVGEGGSGGGAPAAEGAVPAASGPRREPSADAPPPPSSPSPSPAPAPAPPAKPVGARSRSALGALDLLFSLAPGGAAPLPDDRGALRYLAAHGEGDAPGWRHPRWLWRACAAQGLDDLVHPCETPTRAEALTWLAEAEGAEAAARVAERAFLYGVLDGDDLLHHLPAARLLRLPYGWHDLAFTTAWRRALAAFLDRELGTDADAWLRLAAAARAATPDATPDEGTDAAWPELLDRSRRAAPRPGGAPRNPLPDDDGAPATARAALRRLARGDHLWAWPLGALLCEARPEAVAAVLPRLGPDGPWLLAAYLLRHRPTPAAPFAHLLHLRDPAALRILSAQCRWLDDGAVHRLLDLADPDVDLAVLHATTGPEPLRRIAARPGPAAARLAADLRADPLAVPPGGTVWLESAEPDLIAYVFERSGRHLGLAQQLVGCLNLLRHGGRARLAALEQSGALGATATRLCRKALASDDPQAPLAARLERELSADRLVARLRRAGGAWRTREILDGTPCPRDWDWDALDAAHRDEPIPHWEQLVRHPEAPRDFRLRNAAHLHAPSRDAVPRGRELTVARVRHGLGVHHREPVDAVLDHLLETGQLTGRDLVHEAAPAAVVLAYLNRARRRRDAPGEVRAAVAETARLVRDRLGGDPGAWRRVTGRLTERDADWDPVAPLPSLLSVR</sequence>
<proteinExistence type="predicted"/>
<dbReference type="Proteomes" id="UP000654123">
    <property type="component" value="Unassembled WGS sequence"/>
</dbReference>
<feature type="compositionally biased region" description="Low complexity" evidence="1">
    <location>
        <begin position="15"/>
        <end position="27"/>
    </location>
</feature>
<feature type="compositionally biased region" description="Low complexity" evidence="1">
    <location>
        <begin position="608"/>
        <end position="619"/>
    </location>
</feature>